<accession>A0A936YVU8</accession>
<dbReference type="RefSeq" id="WP_201661714.1">
    <property type="nucleotide sequence ID" value="NZ_JAEQNC010000011.1"/>
</dbReference>
<protein>
    <submittedName>
        <fullName evidence="1">DUF2867 domain-containing protein</fullName>
    </submittedName>
</protein>
<proteinExistence type="predicted"/>
<evidence type="ECO:0000313" key="1">
    <source>
        <dbReference type="EMBL" id="MBL0374070.1"/>
    </source>
</evidence>
<dbReference type="EMBL" id="JAEQNC010000011">
    <property type="protein sequence ID" value="MBL0374070.1"/>
    <property type="molecule type" value="Genomic_DNA"/>
</dbReference>
<reference evidence="1" key="1">
    <citation type="submission" date="2021-01" db="EMBL/GenBank/DDBJ databases">
        <title>Rhizobium sp. strain KVB221 16S ribosomal RNA gene Genome sequencing and assembly.</title>
        <authorList>
            <person name="Kang M."/>
        </authorList>
    </citation>
    <scope>NUCLEOTIDE SEQUENCE</scope>
    <source>
        <strain evidence="1">KVB221</strain>
    </source>
</reference>
<gene>
    <name evidence="1" type="ORF">JJB09_18775</name>
</gene>
<dbReference type="Pfam" id="PF11066">
    <property type="entry name" value="DUF2867"/>
    <property type="match status" value="1"/>
</dbReference>
<comment type="caution">
    <text evidence="1">The sequence shown here is derived from an EMBL/GenBank/DDBJ whole genome shotgun (WGS) entry which is preliminary data.</text>
</comment>
<evidence type="ECO:0000313" key="2">
    <source>
        <dbReference type="Proteomes" id="UP000633219"/>
    </source>
</evidence>
<name>A0A936YVU8_9HYPH</name>
<dbReference type="Proteomes" id="UP000633219">
    <property type="component" value="Unassembled WGS sequence"/>
</dbReference>
<dbReference type="InterPro" id="IPR021295">
    <property type="entry name" value="DUF2867"/>
</dbReference>
<keyword evidence="2" id="KW-1185">Reference proteome</keyword>
<organism evidence="1 2">
    <name type="scientific">Rhizobium setariae</name>
    <dbReference type="NCBI Taxonomy" id="2801340"/>
    <lineage>
        <taxon>Bacteria</taxon>
        <taxon>Pseudomonadati</taxon>
        <taxon>Pseudomonadota</taxon>
        <taxon>Alphaproteobacteria</taxon>
        <taxon>Hyphomicrobiales</taxon>
        <taxon>Rhizobiaceae</taxon>
        <taxon>Rhizobium/Agrobacterium group</taxon>
        <taxon>Rhizobium</taxon>
    </lineage>
</organism>
<dbReference type="AlphaFoldDB" id="A0A936YVU8"/>
<sequence>MPHPALPTANWADCYEIDVRAPTLTAVQAAHMALGHFPPWVKWLMHLRDAIVAVLGLKTSSYHTSGKLDMIGMFPVISSDHDEVVLGFDDRHLDFRIVIRLRRLTDGRQIISATTLVDRKILLGRLYIALITPFHKLIVAAMLANLGKRAALT</sequence>